<evidence type="ECO:0000313" key="1">
    <source>
        <dbReference type="Proteomes" id="UP000095286"/>
    </source>
</evidence>
<reference evidence="2" key="1">
    <citation type="submission" date="2016-11" db="UniProtKB">
        <authorList>
            <consortium name="WormBaseParasite"/>
        </authorList>
    </citation>
    <scope>IDENTIFICATION</scope>
    <source>
        <strain evidence="2">KR3021</strain>
    </source>
</reference>
<evidence type="ECO:0000313" key="2">
    <source>
        <dbReference type="WBParaSite" id="RSKR_0000248400.1"/>
    </source>
</evidence>
<name>A0AC35TNX6_9BILA</name>
<dbReference type="WBParaSite" id="RSKR_0000248400.1">
    <property type="protein sequence ID" value="RSKR_0000248400.1"/>
    <property type="gene ID" value="RSKR_0000248400"/>
</dbReference>
<protein>
    <submittedName>
        <fullName evidence="2">Acireductone dioxygenase</fullName>
    </submittedName>
</protein>
<sequence length="179" mass="21525">MVIKAWFMRHDYTDPREMNHYTIPRIVPLDYLTSIGVQYIHIPVEGEHQKVMDFAKQHDYTSHDIITINKECLPDYEDKLKCFFTEHLHTDDEVRYTIEGSGYFDVRDKDDQWIRIHVYPGDLLVLPAGIYHRFTVDTANNVKVIRLYMDAPKWKAYNRDEQVDTMQIRHDYLNRTKCR</sequence>
<accession>A0AC35TNX6</accession>
<organism evidence="1 2">
    <name type="scientific">Rhabditophanes sp. KR3021</name>
    <dbReference type="NCBI Taxonomy" id="114890"/>
    <lineage>
        <taxon>Eukaryota</taxon>
        <taxon>Metazoa</taxon>
        <taxon>Ecdysozoa</taxon>
        <taxon>Nematoda</taxon>
        <taxon>Chromadorea</taxon>
        <taxon>Rhabditida</taxon>
        <taxon>Tylenchina</taxon>
        <taxon>Panagrolaimomorpha</taxon>
        <taxon>Strongyloidoidea</taxon>
        <taxon>Alloionematidae</taxon>
        <taxon>Rhabditophanes</taxon>
    </lineage>
</organism>
<dbReference type="Proteomes" id="UP000095286">
    <property type="component" value="Unplaced"/>
</dbReference>
<proteinExistence type="predicted"/>